<reference evidence="1 2" key="1">
    <citation type="submission" date="2020-03" db="EMBL/GenBank/DDBJ databases">
        <title>Propioniciclava sp. nov., isolated from Hydrophilus acuminatus.</title>
        <authorList>
            <person name="Hyun D.-W."/>
            <person name="Bae J.-W."/>
        </authorList>
    </citation>
    <scope>NUCLEOTIDE SEQUENCE [LARGE SCALE GENOMIC DNA]</scope>
    <source>
        <strain evidence="1 2">HDW11</strain>
    </source>
</reference>
<evidence type="ECO:0008006" key="3">
    <source>
        <dbReference type="Google" id="ProtNLM"/>
    </source>
</evidence>
<evidence type="ECO:0000313" key="2">
    <source>
        <dbReference type="Proteomes" id="UP000501058"/>
    </source>
</evidence>
<dbReference type="Proteomes" id="UP000501058">
    <property type="component" value="Chromosome"/>
</dbReference>
<proteinExistence type="predicted"/>
<organism evidence="1 2">
    <name type="scientific">Propioniciclava coleopterorum</name>
    <dbReference type="NCBI Taxonomy" id="2714937"/>
    <lineage>
        <taxon>Bacteria</taxon>
        <taxon>Bacillati</taxon>
        <taxon>Actinomycetota</taxon>
        <taxon>Actinomycetes</taxon>
        <taxon>Propionibacteriales</taxon>
        <taxon>Propionibacteriaceae</taxon>
        <taxon>Propioniciclava</taxon>
    </lineage>
</organism>
<gene>
    <name evidence="1" type="ORF">G7070_00100</name>
</gene>
<protein>
    <recommendedName>
        <fullName evidence="3">IrrE N-terminal-like domain-containing protein</fullName>
    </recommendedName>
</protein>
<accession>A0A6G7Y2D5</accession>
<sequence length="154" mass="17166">MNIEQTVSAAVSNLQLGHTFTHDALVQAIQTRRQRRLIVCEVPGLNTSDGICALWFARPTDDIILHACTDSALHRQQFVLHEFAHLILGHCESEDCDTIDVLLPDIPARTRLRLLKRHDLDCDTEIAAEALADRLAAGIRGHAFAESRYSEVFG</sequence>
<dbReference type="KEGG" id="prv:G7070_00100"/>
<name>A0A6G7Y2D5_9ACTN</name>
<dbReference type="AlphaFoldDB" id="A0A6G7Y2D5"/>
<keyword evidence="2" id="KW-1185">Reference proteome</keyword>
<dbReference type="RefSeq" id="WP_166230741.1">
    <property type="nucleotide sequence ID" value="NZ_CP049865.1"/>
</dbReference>
<dbReference type="EMBL" id="CP049865">
    <property type="protein sequence ID" value="QIK70972.1"/>
    <property type="molecule type" value="Genomic_DNA"/>
</dbReference>
<evidence type="ECO:0000313" key="1">
    <source>
        <dbReference type="EMBL" id="QIK70972.1"/>
    </source>
</evidence>